<proteinExistence type="predicted"/>
<evidence type="ECO:0000313" key="3">
    <source>
        <dbReference type="Proteomes" id="UP000294513"/>
    </source>
</evidence>
<dbReference type="RefSeq" id="WP_131902517.1">
    <property type="nucleotide sequence ID" value="NZ_SMKU01000364.1"/>
</dbReference>
<reference evidence="2 3" key="1">
    <citation type="submission" date="2019-03" db="EMBL/GenBank/DDBJ databases">
        <title>Draft genome sequences of novel Actinobacteria.</title>
        <authorList>
            <person name="Sahin N."/>
            <person name="Ay H."/>
            <person name="Saygin H."/>
        </authorList>
    </citation>
    <scope>NUCLEOTIDE SEQUENCE [LARGE SCALE GENOMIC DNA]</scope>
    <source>
        <strain evidence="2 3">H3C3</strain>
    </source>
</reference>
<dbReference type="EMBL" id="SMKU01000364">
    <property type="protein sequence ID" value="TDD67255.1"/>
    <property type="molecule type" value="Genomic_DNA"/>
</dbReference>
<sequence>MKAAVAVLVAAGALAGCGGSPRVGTAALVGDDRITVTTLSQTVRDWRGQFRSDAAANQMRSNSNDPSEQVGAGSGEADMRGALTLLINFRVAEKMAAQQGVPVPDGQTDQVVEGLNKRPGGAASFTLASGLPREKARDVARFIATRQLVLRRLGADGNPASPATAQAGQRWNALFRGTADRMHIKINPRYGTFDAVRGDVGPVGYRLSSPETGVGRP</sequence>
<comment type="caution">
    <text evidence="2">The sequence shown here is derived from an EMBL/GenBank/DDBJ whole genome shotgun (WGS) entry which is preliminary data.</text>
</comment>
<dbReference type="AlphaFoldDB" id="A0A4R5A6K6"/>
<dbReference type="OrthoDB" id="3212108at2"/>
<evidence type="ECO:0000313" key="2">
    <source>
        <dbReference type="EMBL" id="TDD67255.1"/>
    </source>
</evidence>
<accession>A0A4R5A6K6</accession>
<dbReference type="PROSITE" id="PS51257">
    <property type="entry name" value="PROKAR_LIPOPROTEIN"/>
    <property type="match status" value="1"/>
</dbReference>
<keyword evidence="3" id="KW-1185">Reference proteome</keyword>
<name>A0A4R5A6K6_9ACTN</name>
<dbReference type="Proteomes" id="UP000294513">
    <property type="component" value="Unassembled WGS sequence"/>
</dbReference>
<organism evidence="2 3">
    <name type="scientific">Actinomadura rubrisoli</name>
    <dbReference type="NCBI Taxonomy" id="2530368"/>
    <lineage>
        <taxon>Bacteria</taxon>
        <taxon>Bacillati</taxon>
        <taxon>Actinomycetota</taxon>
        <taxon>Actinomycetes</taxon>
        <taxon>Streptosporangiales</taxon>
        <taxon>Thermomonosporaceae</taxon>
        <taxon>Actinomadura</taxon>
    </lineage>
</organism>
<protein>
    <recommendedName>
        <fullName evidence="4">Lipoprotein</fullName>
    </recommendedName>
</protein>
<feature type="region of interest" description="Disordered" evidence="1">
    <location>
        <begin position="53"/>
        <end position="75"/>
    </location>
</feature>
<evidence type="ECO:0008006" key="4">
    <source>
        <dbReference type="Google" id="ProtNLM"/>
    </source>
</evidence>
<feature type="compositionally biased region" description="Polar residues" evidence="1">
    <location>
        <begin position="58"/>
        <end position="67"/>
    </location>
</feature>
<gene>
    <name evidence="2" type="ORF">E1298_39570</name>
</gene>
<evidence type="ECO:0000256" key="1">
    <source>
        <dbReference type="SAM" id="MobiDB-lite"/>
    </source>
</evidence>